<comment type="caution">
    <text evidence="1">The sequence shown here is derived from an EMBL/GenBank/DDBJ whole genome shotgun (WGS) entry which is preliminary data.</text>
</comment>
<protein>
    <submittedName>
        <fullName evidence="1">Uncharacterized protein</fullName>
    </submittedName>
</protein>
<evidence type="ECO:0000313" key="1">
    <source>
        <dbReference type="EMBL" id="KAJ8069203.1"/>
    </source>
</evidence>
<dbReference type="Proteomes" id="UP001152300">
    <property type="component" value="Unassembled WGS sequence"/>
</dbReference>
<reference evidence="1" key="1">
    <citation type="submission" date="2022-11" db="EMBL/GenBank/DDBJ databases">
        <title>Genome Resource of Sclerotinia nivalis Strain SnTB1, a Plant Pathogen Isolated from American Ginseng.</title>
        <authorList>
            <person name="Fan S."/>
        </authorList>
    </citation>
    <scope>NUCLEOTIDE SEQUENCE</scope>
    <source>
        <strain evidence="1">SnTB1</strain>
    </source>
</reference>
<organism evidence="1 2">
    <name type="scientific">Sclerotinia nivalis</name>
    <dbReference type="NCBI Taxonomy" id="352851"/>
    <lineage>
        <taxon>Eukaryota</taxon>
        <taxon>Fungi</taxon>
        <taxon>Dikarya</taxon>
        <taxon>Ascomycota</taxon>
        <taxon>Pezizomycotina</taxon>
        <taxon>Leotiomycetes</taxon>
        <taxon>Helotiales</taxon>
        <taxon>Sclerotiniaceae</taxon>
        <taxon>Sclerotinia</taxon>
    </lineage>
</organism>
<accession>A0A9X0AVI7</accession>
<dbReference type="EMBL" id="JAPEIS010000002">
    <property type="protein sequence ID" value="KAJ8069203.1"/>
    <property type="molecule type" value="Genomic_DNA"/>
</dbReference>
<sequence length="206" mass="23323">MPCGIHNPSNLTLKTFQLSPHFFLKQHLGGRGNFDVHSSPILDVLSCHLLHAKNLTSLTCTFRDSSWLATKKIIHPTHPTFLRFLRHFLAAKPKPLTVKTNPNFVFLTPLFKLRTLTIKTVPGGPYISSQDETTLENSNRTHKNVEIVNKMLGHSGEPMWTREIPGWERGISEEWGTDWFKLVWDAGLGRRLMVRGGQAESMSVEG</sequence>
<evidence type="ECO:0000313" key="2">
    <source>
        <dbReference type="Proteomes" id="UP001152300"/>
    </source>
</evidence>
<dbReference type="OrthoDB" id="3563719at2759"/>
<keyword evidence="2" id="KW-1185">Reference proteome</keyword>
<dbReference type="AlphaFoldDB" id="A0A9X0AVI7"/>
<gene>
    <name evidence="1" type="ORF">OCU04_002871</name>
</gene>
<name>A0A9X0AVI7_9HELO</name>
<proteinExistence type="predicted"/>